<reference evidence="2 3" key="1">
    <citation type="submission" date="2017-03" db="EMBL/GenBank/DDBJ databases">
        <title>WGS assembly of Porphyra umbilicalis.</title>
        <authorList>
            <person name="Brawley S.H."/>
            <person name="Blouin N.A."/>
            <person name="Ficko-Blean E."/>
            <person name="Wheeler G.L."/>
            <person name="Lohr M."/>
            <person name="Goodson H.V."/>
            <person name="Jenkins J.W."/>
            <person name="Blaby-Haas C.E."/>
            <person name="Helliwell K.E."/>
            <person name="Chan C."/>
            <person name="Marriage T."/>
            <person name="Bhattacharya D."/>
            <person name="Klein A.S."/>
            <person name="Badis Y."/>
            <person name="Brodie J."/>
            <person name="Cao Y."/>
            <person name="Collen J."/>
            <person name="Dittami S.M."/>
            <person name="Gachon C.M."/>
            <person name="Green B.R."/>
            <person name="Karpowicz S."/>
            <person name="Kim J.W."/>
            <person name="Kudahl U."/>
            <person name="Lin S."/>
            <person name="Michel G."/>
            <person name="Mittag M."/>
            <person name="Olson B.J."/>
            <person name="Pangilinan J."/>
            <person name="Peng Y."/>
            <person name="Qiu H."/>
            <person name="Shu S."/>
            <person name="Singer J.T."/>
            <person name="Smith A.G."/>
            <person name="Sprecher B.N."/>
            <person name="Wagner V."/>
            <person name="Wang W."/>
            <person name="Wang Z.-Y."/>
            <person name="Yan J."/>
            <person name="Yarish C."/>
            <person name="Zoeuner-Riek S."/>
            <person name="Zhuang Y."/>
            <person name="Zou Y."/>
            <person name="Lindquist E.A."/>
            <person name="Grimwood J."/>
            <person name="Barry K."/>
            <person name="Rokhsar D.S."/>
            <person name="Schmutz J."/>
            <person name="Stiller J.W."/>
            <person name="Grossman A.R."/>
            <person name="Prochnik S.E."/>
        </authorList>
    </citation>
    <scope>NUCLEOTIDE SEQUENCE [LARGE SCALE GENOMIC DNA]</scope>
    <source>
        <strain evidence="2">4086291</strain>
    </source>
</reference>
<evidence type="ECO:0000313" key="3">
    <source>
        <dbReference type="Proteomes" id="UP000218209"/>
    </source>
</evidence>
<dbReference type="EMBL" id="KV918813">
    <property type="protein sequence ID" value="OSX78409.1"/>
    <property type="molecule type" value="Genomic_DNA"/>
</dbReference>
<proteinExistence type="predicted"/>
<name>A0A1X6PBV9_PORUM</name>
<gene>
    <name evidence="2" type="ORF">BU14_0109s0009</name>
</gene>
<dbReference type="AlphaFoldDB" id="A0A1X6PBV9"/>
<feature type="region of interest" description="Disordered" evidence="1">
    <location>
        <begin position="1"/>
        <end position="92"/>
    </location>
</feature>
<evidence type="ECO:0000313" key="2">
    <source>
        <dbReference type="EMBL" id="OSX78409.1"/>
    </source>
</evidence>
<feature type="compositionally biased region" description="Low complexity" evidence="1">
    <location>
        <begin position="53"/>
        <end position="70"/>
    </location>
</feature>
<protein>
    <submittedName>
        <fullName evidence="2">Uncharacterized protein</fullName>
    </submittedName>
</protein>
<keyword evidence="3" id="KW-1185">Reference proteome</keyword>
<feature type="region of interest" description="Disordered" evidence="1">
    <location>
        <begin position="140"/>
        <end position="159"/>
    </location>
</feature>
<feature type="compositionally biased region" description="Basic residues" evidence="1">
    <location>
        <begin position="30"/>
        <end position="39"/>
    </location>
</feature>
<organism evidence="2 3">
    <name type="scientific">Porphyra umbilicalis</name>
    <name type="common">Purple laver</name>
    <name type="synonym">Red alga</name>
    <dbReference type="NCBI Taxonomy" id="2786"/>
    <lineage>
        <taxon>Eukaryota</taxon>
        <taxon>Rhodophyta</taxon>
        <taxon>Bangiophyceae</taxon>
        <taxon>Bangiales</taxon>
        <taxon>Bangiaceae</taxon>
        <taxon>Porphyra</taxon>
    </lineage>
</organism>
<accession>A0A1X6PBV9</accession>
<evidence type="ECO:0000256" key="1">
    <source>
        <dbReference type="SAM" id="MobiDB-lite"/>
    </source>
</evidence>
<sequence length="235" mass="24256">MQRTVLGGAAPVGRCAGRRSARPIPTPRRGAARAGHRGPRGAADARPDRRATPPRTAAARARLPLHAAVAPPLPHPRRVAQAGSPSPAPPRVAIGRRPSAGAWRPWRGVSPSAAADSRRRRCRGHRRRLWGRHHHRYCARERGRGGGGAGDGVGPPPPPPRVWVGARAWVLGTKGVPAAGGVAGGATAQAAAAAEGSVMPAGAAMGGVHARSGVPINFCLAHGWVVWWVAPGSRC</sequence>
<dbReference type="Proteomes" id="UP000218209">
    <property type="component" value="Unassembled WGS sequence"/>
</dbReference>